<dbReference type="EMBL" id="CP000471">
    <property type="protein sequence ID" value="ABK46244.1"/>
    <property type="molecule type" value="Genomic_DNA"/>
</dbReference>
<keyword evidence="6 7" id="KW-0694">RNA-binding</keyword>
<comment type="function">
    <text evidence="1 7">RNaseP catalyzes the removal of the 5'-leader sequence from pre-tRNA to produce the mature 5'-terminus. It can also cleave other RNA substrates such as 4.5S RNA. The protein component plays an auxiliary but essential role in vivo by binding to the 5'-leader sequence and broadening the substrate specificity of the ribozyme.</text>
</comment>
<gene>
    <name evidence="7" type="primary">rnpA</name>
    <name evidence="9" type="ordered locus">Mmc1_3759</name>
</gene>
<keyword evidence="5 7" id="KW-0378">Hydrolase</keyword>
<dbReference type="NCBIfam" id="TIGR00188">
    <property type="entry name" value="rnpA"/>
    <property type="match status" value="1"/>
</dbReference>
<dbReference type="Pfam" id="PF00825">
    <property type="entry name" value="Ribonuclease_P"/>
    <property type="match status" value="1"/>
</dbReference>
<dbReference type="HOGENOM" id="CLU_117179_11_0_5"/>
<dbReference type="PANTHER" id="PTHR33992">
    <property type="entry name" value="RIBONUCLEASE P PROTEIN COMPONENT"/>
    <property type="match status" value="1"/>
</dbReference>
<evidence type="ECO:0000256" key="3">
    <source>
        <dbReference type="ARBA" id="ARBA00022722"/>
    </source>
</evidence>
<dbReference type="GO" id="GO:0004526">
    <property type="term" value="F:ribonuclease P activity"/>
    <property type="evidence" value="ECO:0007669"/>
    <property type="project" value="UniProtKB-UniRule"/>
</dbReference>
<dbReference type="AlphaFoldDB" id="A0LE51"/>
<dbReference type="STRING" id="156889.Mmc1_3759"/>
<dbReference type="HAMAP" id="MF_00227">
    <property type="entry name" value="RNase_P"/>
    <property type="match status" value="1"/>
</dbReference>
<evidence type="ECO:0000313" key="9">
    <source>
        <dbReference type="EMBL" id="ABK46244.1"/>
    </source>
</evidence>
<reference evidence="10" key="1">
    <citation type="journal article" date="2009" name="Appl. Environ. Microbiol.">
        <title>Complete genome sequence of the chemolithoautotrophic marine magnetotactic coccus strain MC-1.</title>
        <authorList>
            <person name="Schubbe S."/>
            <person name="Williams T.J."/>
            <person name="Xie G."/>
            <person name="Kiss H.E."/>
            <person name="Brettin T.S."/>
            <person name="Martinez D."/>
            <person name="Ross C.A."/>
            <person name="Schuler D."/>
            <person name="Cox B.L."/>
            <person name="Nealson K.H."/>
            <person name="Bazylinski D.A."/>
        </authorList>
    </citation>
    <scope>NUCLEOTIDE SEQUENCE [LARGE SCALE GENOMIC DNA]</scope>
    <source>
        <strain evidence="10">ATCC BAA-1437 / JCM 17883 / MC-1</strain>
    </source>
</reference>
<dbReference type="Gene3D" id="3.30.230.10">
    <property type="match status" value="1"/>
</dbReference>
<comment type="similarity">
    <text evidence="7">Belongs to the RnpA family.</text>
</comment>
<evidence type="ECO:0000256" key="8">
    <source>
        <dbReference type="NCBIfam" id="TIGR00188"/>
    </source>
</evidence>
<keyword evidence="2 7" id="KW-0819">tRNA processing</keyword>
<evidence type="ECO:0000256" key="1">
    <source>
        <dbReference type="ARBA" id="ARBA00002663"/>
    </source>
</evidence>
<dbReference type="InterPro" id="IPR020568">
    <property type="entry name" value="Ribosomal_Su5_D2-typ_SF"/>
</dbReference>
<comment type="catalytic activity">
    <reaction evidence="7">
        <text>Endonucleolytic cleavage of RNA, removing 5'-extranucleotides from tRNA precursor.</text>
        <dbReference type="EC" id="3.1.26.5"/>
    </reaction>
</comment>
<keyword evidence="10" id="KW-1185">Reference proteome</keyword>
<keyword evidence="3 7" id="KW-0540">Nuclease</keyword>
<dbReference type="EC" id="3.1.26.5" evidence="7 8"/>
<evidence type="ECO:0000256" key="4">
    <source>
        <dbReference type="ARBA" id="ARBA00022759"/>
    </source>
</evidence>
<dbReference type="InterPro" id="IPR014721">
    <property type="entry name" value="Ribsml_uS5_D2-typ_fold_subgr"/>
</dbReference>
<evidence type="ECO:0000313" key="10">
    <source>
        <dbReference type="Proteomes" id="UP000002586"/>
    </source>
</evidence>
<organism evidence="9 10">
    <name type="scientific">Magnetococcus marinus (strain ATCC BAA-1437 / JCM 17883 / MC-1)</name>
    <dbReference type="NCBI Taxonomy" id="156889"/>
    <lineage>
        <taxon>Bacteria</taxon>
        <taxon>Pseudomonadati</taxon>
        <taxon>Pseudomonadota</taxon>
        <taxon>Magnetococcia</taxon>
        <taxon>Magnetococcales</taxon>
        <taxon>Magnetococcaceae</taxon>
        <taxon>Magnetococcus</taxon>
    </lineage>
</organism>
<keyword evidence="4 7" id="KW-0255">Endonuclease</keyword>
<dbReference type="KEGG" id="mgm:Mmc1_3759"/>
<dbReference type="GO" id="GO:0001682">
    <property type="term" value="P:tRNA 5'-leader removal"/>
    <property type="evidence" value="ECO:0007669"/>
    <property type="project" value="UniProtKB-UniRule"/>
</dbReference>
<evidence type="ECO:0000256" key="6">
    <source>
        <dbReference type="ARBA" id="ARBA00022884"/>
    </source>
</evidence>
<proteinExistence type="inferred from homology"/>
<reference evidence="9 10" key="2">
    <citation type="journal article" date="2012" name="Int. J. Syst. Evol. Microbiol.">
        <title>Magnetococcus marinus gen. nov., sp. nov., a marine, magnetotactic bacterium that represents a novel lineage (Magnetococcaceae fam. nov.; Magnetococcales ord. nov.) at the base of the Alphaproteobacteria.</title>
        <authorList>
            <person name="Bazylinski D.A."/>
            <person name="Williams T.J."/>
            <person name="Lefevre C.T."/>
            <person name="Berg R.J."/>
            <person name="Zhang C.L."/>
            <person name="Bowser S.S."/>
            <person name="Dean A.J."/>
            <person name="Beveridge T.J."/>
        </authorList>
    </citation>
    <scope>NUCLEOTIDE SEQUENCE [LARGE SCALE GENOMIC DNA]</scope>
    <source>
        <strain evidence="10">ATCC BAA-1437 / JCM 17883 / MC-1</strain>
    </source>
</reference>
<dbReference type="GO" id="GO:0000049">
    <property type="term" value="F:tRNA binding"/>
    <property type="evidence" value="ECO:0007669"/>
    <property type="project" value="UniProtKB-UniRule"/>
</dbReference>
<dbReference type="InterPro" id="IPR020539">
    <property type="entry name" value="RNase_P_CS"/>
</dbReference>
<protein>
    <recommendedName>
        <fullName evidence="7 8">Ribonuclease P protein component</fullName>
        <shortName evidence="7">RNase P protein</shortName>
        <shortName evidence="7">RNaseP protein</shortName>
        <ecNumber evidence="7 8">3.1.26.5</ecNumber>
    </recommendedName>
    <alternativeName>
        <fullName evidence="7">Protein C5</fullName>
    </alternativeName>
</protein>
<evidence type="ECO:0000256" key="2">
    <source>
        <dbReference type="ARBA" id="ARBA00022694"/>
    </source>
</evidence>
<sequence>MRAALNDASPHAPQRACFPKSARLLTAKAFRQVLAAQNRVQSRAFVLYSRDGSGADPRVGLTVSRKVGKAYVRNRIKRVARELFRSNRQRLAFGRDFVLIARNRAASMDNDALRGELNRLFKPHWRDRVE</sequence>
<comment type="subunit">
    <text evidence="7">Consists of a catalytic RNA component (M1 or rnpB) and a protein subunit.</text>
</comment>
<dbReference type="Proteomes" id="UP000002586">
    <property type="component" value="Chromosome"/>
</dbReference>
<dbReference type="GO" id="GO:0030677">
    <property type="term" value="C:ribonuclease P complex"/>
    <property type="evidence" value="ECO:0007669"/>
    <property type="project" value="TreeGrafter"/>
</dbReference>
<dbReference type="PANTHER" id="PTHR33992:SF1">
    <property type="entry name" value="RIBONUCLEASE P PROTEIN COMPONENT"/>
    <property type="match status" value="1"/>
</dbReference>
<dbReference type="GO" id="GO:0042781">
    <property type="term" value="F:3'-tRNA processing endoribonuclease activity"/>
    <property type="evidence" value="ECO:0007669"/>
    <property type="project" value="TreeGrafter"/>
</dbReference>
<accession>A0LE51</accession>
<name>A0LE51_MAGMM</name>
<dbReference type="SUPFAM" id="SSF54211">
    <property type="entry name" value="Ribosomal protein S5 domain 2-like"/>
    <property type="match status" value="1"/>
</dbReference>
<dbReference type="PROSITE" id="PS00648">
    <property type="entry name" value="RIBONUCLEASE_P"/>
    <property type="match status" value="1"/>
</dbReference>
<evidence type="ECO:0000256" key="7">
    <source>
        <dbReference type="HAMAP-Rule" id="MF_00227"/>
    </source>
</evidence>
<dbReference type="eggNOG" id="COG0594">
    <property type="taxonomic scope" value="Bacteria"/>
</dbReference>
<dbReference type="InterPro" id="IPR000100">
    <property type="entry name" value="RNase_P"/>
</dbReference>
<evidence type="ECO:0000256" key="5">
    <source>
        <dbReference type="ARBA" id="ARBA00022801"/>
    </source>
</evidence>